<evidence type="ECO:0000256" key="3">
    <source>
        <dbReference type="ARBA" id="ARBA00023125"/>
    </source>
</evidence>
<dbReference type="EMBL" id="JAUIZM010000002">
    <property type="protein sequence ID" value="KAK1398168.1"/>
    <property type="molecule type" value="Genomic_DNA"/>
</dbReference>
<accession>A0AAD8J6J1</accession>
<protein>
    <submittedName>
        <fullName evidence="8">Transcription factor LAX PANICLE</fullName>
    </submittedName>
</protein>
<organism evidence="8 9">
    <name type="scientific">Heracleum sosnowskyi</name>
    <dbReference type="NCBI Taxonomy" id="360622"/>
    <lineage>
        <taxon>Eukaryota</taxon>
        <taxon>Viridiplantae</taxon>
        <taxon>Streptophyta</taxon>
        <taxon>Embryophyta</taxon>
        <taxon>Tracheophyta</taxon>
        <taxon>Spermatophyta</taxon>
        <taxon>Magnoliopsida</taxon>
        <taxon>eudicotyledons</taxon>
        <taxon>Gunneridae</taxon>
        <taxon>Pentapetalae</taxon>
        <taxon>asterids</taxon>
        <taxon>campanulids</taxon>
        <taxon>Apiales</taxon>
        <taxon>Apiaceae</taxon>
        <taxon>Apioideae</taxon>
        <taxon>apioid superclade</taxon>
        <taxon>Tordylieae</taxon>
        <taxon>Tordyliinae</taxon>
        <taxon>Heracleum</taxon>
    </lineage>
</organism>
<dbReference type="Pfam" id="PF00010">
    <property type="entry name" value="HLH"/>
    <property type="match status" value="1"/>
</dbReference>
<dbReference type="InterPro" id="IPR036638">
    <property type="entry name" value="HLH_DNA-bd_sf"/>
</dbReference>
<dbReference type="CDD" id="cd11454">
    <property type="entry name" value="bHLH_AtIND_like"/>
    <property type="match status" value="1"/>
</dbReference>
<dbReference type="InterPro" id="IPR011598">
    <property type="entry name" value="bHLH_dom"/>
</dbReference>
<dbReference type="GO" id="GO:0005634">
    <property type="term" value="C:nucleus"/>
    <property type="evidence" value="ECO:0007669"/>
    <property type="project" value="UniProtKB-SubCell"/>
</dbReference>
<keyword evidence="5" id="KW-0539">Nucleus</keyword>
<feature type="region of interest" description="Disordered" evidence="6">
    <location>
        <begin position="31"/>
        <end position="56"/>
    </location>
</feature>
<dbReference type="GO" id="GO:0003700">
    <property type="term" value="F:DNA-binding transcription factor activity"/>
    <property type="evidence" value="ECO:0007669"/>
    <property type="project" value="InterPro"/>
</dbReference>
<reference evidence="8" key="1">
    <citation type="submission" date="2023-02" db="EMBL/GenBank/DDBJ databases">
        <title>Genome of toxic invasive species Heracleum sosnowskyi carries increased number of genes despite the absence of recent whole-genome duplications.</title>
        <authorList>
            <person name="Schelkunov M."/>
            <person name="Shtratnikova V."/>
            <person name="Makarenko M."/>
            <person name="Klepikova A."/>
            <person name="Omelchenko D."/>
            <person name="Novikova G."/>
            <person name="Obukhova E."/>
            <person name="Bogdanov V."/>
            <person name="Penin A."/>
            <person name="Logacheva M."/>
        </authorList>
    </citation>
    <scope>NUCLEOTIDE SEQUENCE</scope>
    <source>
        <strain evidence="8">Hsosn_3</strain>
        <tissue evidence="8">Leaf</tissue>
    </source>
</reference>
<evidence type="ECO:0000256" key="4">
    <source>
        <dbReference type="ARBA" id="ARBA00023163"/>
    </source>
</evidence>
<dbReference type="Proteomes" id="UP001237642">
    <property type="component" value="Unassembled WGS sequence"/>
</dbReference>
<keyword evidence="2" id="KW-0805">Transcription regulation</keyword>
<evidence type="ECO:0000256" key="6">
    <source>
        <dbReference type="SAM" id="MobiDB-lite"/>
    </source>
</evidence>
<name>A0AAD8J6J1_9APIA</name>
<evidence type="ECO:0000256" key="5">
    <source>
        <dbReference type="ARBA" id="ARBA00023242"/>
    </source>
</evidence>
<evidence type="ECO:0000256" key="2">
    <source>
        <dbReference type="ARBA" id="ARBA00023015"/>
    </source>
</evidence>
<dbReference type="SMART" id="SM00353">
    <property type="entry name" value="HLH"/>
    <property type="match status" value="1"/>
</dbReference>
<reference evidence="8" key="2">
    <citation type="submission" date="2023-05" db="EMBL/GenBank/DDBJ databases">
        <authorList>
            <person name="Schelkunov M.I."/>
        </authorList>
    </citation>
    <scope>NUCLEOTIDE SEQUENCE</scope>
    <source>
        <strain evidence="8">Hsosn_3</strain>
        <tissue evidence="8">Leaf</tissue>
    </source>
</reference>
<proteinExistence type="predicted"/>
<sequence>MDYYYISGNNINTNYNYSDNNSVMQVLEKKKSKKKGKKQSGGSKEVKLSTDPQRVAARERRHRISEKFKILQSLVPGGSKLDTVSMLEEAILYVKYLKTQLWYLMHHPNEYQYDQNVDFDYTNNINHLVIDEHVQTSAM</sequence>
<evidence type="ECO:0000313" key="9">
    <source>
        <dbReference type="Proteomes" id="UP001237642"/>
    </source>
</evidence>
<gene>
    <name evidence="8" type="ORF">POM88_008031</name>
</gene>
<evidence type="ECO:0000259" key="7">
    <source>
        <dbReference type="PROSITE" id="PS50888"/>
    </source>
</evidence>
<dbReference type="PANTHER" id="PTHR45914:SF2">
    <property type="entry name" value="TRANSCRIPTION FACTOR BHLH140-LIKE PROTEIN"/>
    <property type="match status" value="1"/>
</dbReference>
<comment type="caution">
    <text evidence="8">The sequence shown here is derived from an EMBL/GenBank/DDBJ whole genome shotgun (WGS) entry which is preliminary data.</text>
</comment>
<dbReference type="PANTHER" id="PTHR45914">
    <property type="entry name" value="TRANSCRIPTION FACTOR HEC3-RELATED"/>
    <property type="match status" value="1"/>
</dbReference>
<keyword evidence="3" id="KW-0238">DNA-binding</keyword>
<dbReference type="Gene3D" id="4.10.280.10">
    <property type="entry name" value="Helix-loop-helix DNA-binding domain"/>
    <property type="match status" value="1"/>
</dbReference>
<feature type="domain" description="BHLH" evidence="7">
    <location>
        <begin position="48"/>
        <end position="97"/>
    </location>
</feature>
<dbReference type="PROSITE" id="PS50888">
    <property type="entry name" value="BHLH"/>
    <property type="match status" value="1"/>
</dbReference>
<dbReference type="SUPFAM" id="SSF47459">
    <property type="entry name" value="HLH, helix-loop-helix DNA-binding domain"/>
    <property type="match status" value="1"/>
</dbReference>
<evidence type="ECO:0000256" key="1">
    <source>
        <dbReference type="ARBA" id="ARBA00004123"/>
    </source>
</evidence>
<keyword evidence="4" id="KW-0804">Transcription</keyword>
<dbReference type="GO" id="GO:0003677">
    <property type="term" value="F:DNA binding"/>
    <property type="evidence" value="ECO:0007669"/>
    <property type="project" value="UniProtKB-KW"/>
</dbReference>
<dbReference type="InterPro" id="IPR045843">
    <property type="entry name" value="IND-like"/>
</dbReference>
<dbReference type="AlphaFoldDB" id="A0AAD8J6J1"/>
<dbReference type="GO" id="GO:0046983">
    <property type="term" value="F:protein dimerization activity"/>
    <property type="evidence" value="ECO:0007669"/>
    <property type="project" value="InterPro"/>
</dbReference>
<keyword evidence="9" id="KW-1185">Reference proteome</keyword>
<evidence type="ECO:0000313" key="8">
    <source>
        <dbReference type="EMBL" id="KAK1398168.1"/>
    </source>
</evidence>
<comment type="subcellular location">
    <subcellularLocation>
        <location evidence="1">Nucleus</location>
    </subcellularLocation>
</comment>